<feature type="non-terminal residue" evidence="2">
    <location>
        <position position="50"/>
    </location>
</feature>
<accession>A0A8S3CCE5</accession>
<evidence type="ECO:0000313" key="3">
    <source>
        <dbReference type="Proteomes" id="UP000676336"/>
    </source>
</evidence>
<comment type="caution">
    <text evidence="2">The sequence shown here is derived from an EMBL/GenBank/DDBJ whole genome shotgun (WGS) entry which is preliminary data.</text>
</comment>
<evidence type="ECO:0000256" key="1">
    <source>
        <dbReference type="SAM" id="MobiDB-lite"/>
    </source>
</evidence>
<dbReference type="AlphaFoldDB" id="A0A8S3CCE5"/>
<dbReference type="Proteomes" id="UP000676336">
    <property type="component" value="Unassembled WGS sequence"/>
</dbReference>
<evidence type="ECO:0000313" key="2">
    <source>
        <dbReference type="EMBL" id="CAF4899949.1"/>
    </source>
</evidence>
<reference evidence="2" key="1">
    <citation type="submission" date="2021-02" db="EMBL/GenBank/DDBJ databases">
        <authorList>
            <person name="Nowell W R."/>
        </authorList>
    </citation>
    <scope>NUCLEOTIDE SEQUENCE</scope>
</reference>
<dbReference type="EMBL" id="CAJOBI010173901">
    <property type="protein sequence ID" value="CAF4899949.1"/>
    <property type="molecule type" value="Genomic_DNA"/>
</dbReference>
<organism evidence="2 3">
    <name type="scientific">Rotaria magnacalcarata</name>
    <dbReference type="NCBI Taxonomy" id="392030"/>
    <lineage>
        <taxon>Eukaryota</taxon>
        <taxon>Metazoa</taxon>
        <taxon>Spiralia</taxon>
        <taxon>Gnathifera</taxon>
        <taxon>Rotifera</taxon>
        <taxon>Eurotatoria</taxon>
        <taxon>Bdelloidea</taxon>
        <taxon>Philodinida</taxon>
        <taxon>Philodinidae</taxon>
        <taxon>Rotaria</taxon>
    </lineage>
</organism>
<sequence length="50" mass="5480">MKRSLSKEITSSVTVEKKKHKSSTESPSFVLVCGQNICGQLGLSTNIIER</sequence>
<feature type="region of interest" description="Disordered" evidence="1">
    <location>
        <begin position="1"/>
        <end position="26"/>
    </location>
</feature>
<proteinExistence type="predicted"/>
<gene>
    <name evidence="2" type="ORF">SMN809_LOCUS51700</name>
</gene>
<name>A0A8S3CCE5_9BILA</name>
<protein>
    <submittedName>
        <fullName evidence="2">Uncharacterized protein</fullName>
    </submittedName>
</protein>